<feature type="compositionally biased region" description="Polar residues" evidence="2">
    <location>
        <begin position="210"/>
        <end position="223"/>
    </location>
</feature>
<name>A0ABW9Z964_9FLAO</name>
<keyword evidence="1" id="KW-0802">TPR repeat</keyword>
<gene>
    <name evidence="3" type="ORF">GV828_09430</name>
</gene>
<dbReference type="Gene3D" id="1.25.40.10">
    <property type="entry name" value="Tetratricopeptide repeat domain"/>
    <property type="match status" value="1"/>
</dbReference>
<comment type="caution">
    <text evidence="3">The sequence shown here is derived from an EMBL/GenBank/DDBJ whole genome shotgun (WGS) entry which is preliminary data.</text>
</comment>
<protein>
    <submittedName>
        <fullName evidence="3">Tetratricopeptide repeat protein</fullName>
    </submittedName>
</protein>
<keyword evidence="4" id="KW-1185">Reference proteome</keyword>
<accession>A0ABW9Z964</accession>
<evidence type="ECO:0000313" key="3">
    <source>
        <dbReference type="EMBL" id="NBL65418.1"/>
    </source>
</evidence>
<dbReference type="PROSITE" id="PS50005">
    <property type="entry name" value="TPR"/>
    <property type="match status" value="1"/>
</dbReference>
<proteinExistence type="predicted"/>
<feature type="repeat" description="TPR" evidence="1">
    <location>
        <begin position="92"/>
        <end position="125"/>
    </location>
</feature>
<evidence type="ECO:0000256" key="1">
    <source>
        <dbReference type="PROSITE-ProRule" id="PRU00339"/>
    </source>
</evidence>
<dbReference type="InterPro" id="IPR011990">
    <property type="entry name" value="TPR-like_helical_dom_sf"/>
</dbReference>
<evidence type="ECO:0000313" key="4">
    <source>
        <dbReference type="Proteomes" id="UP000798602"/>
    </source>
</evidence>
<sequence length="260" mass="30039">MKQLIVLFLMMVPGLLQSQEKDKNLPKGNDDFANKKFAEAEAEYRISASKNPENAMANYNLGNSIYKQKQHAEAKRAYLTTIEKTTDKVQKHKAFHNLGNIFMTEKKYSEAVEAYKNALRNNPADEETRYNYALAKEYLKNNPEPPKDKDKDKKDQNKDQNKDQKDKNQGNDQQDKNQNQDQDKGKDKNDKKDGNKDQNQNQKPEEKDNNGQPKPQPGNSPSKQRMENLLDAVNNEEKKIQDKINAKKTKGRPVPTEKDW</sequence>
<evidence type="ECO:0000256" key="2">
    <source>
        <dbReference type="SAM" id="MobiDB-lite"/>
    </source>
</evidence>
<dbReference type="SUPFAM" id="SSF48452">
    <property type="entry name" value="TPR-like"/>
    <property type="match status" value="1"/>
</dbReference>
<feature type="compositionally biased region" description="Basic and acidic residues" evidence="2">
    <location>
        <begin position="181"/>
        <end position="196"/>
    </location>
</feature>
<dbReference type="EMBL" id="JAABLM010000010">
    <property type="protein sequence ID" value="NBL65418.1"/>
    <property type="molecule type" value="Genomic_DNA"/>
</dbReference>
<dbReference type="Pfam" id="PF00515">
    <property type="entry name" value="TPR_1"/>
    <property type="match status" value="1"/>
</dbReference>
<feature type="compositionally biased region" description="Basic and acidic residues" evidence="2">
    <location>
        <begin position="145"/>
        <end position="175"/>
    </location>
</feature>
<reference evidence="4" key="1">
    <citation type="submission" date="2020-01" db="EMBL/GenBank/DDBJ databases">
        <title>Sphingomonas sp. strain CSW-10.</title>
        <authorList>
            <person name="Chen W.-M."/>
        </authorList>
    </citation>
    <scope>NUCLEOTIDE SEQUENCE [LARGE SCALE GENOMIC DNA]</scope>
    <source>
        <strain evidence="4">NST-5</strain>
    </source>
</reference>
<dbReference type="SMART" id="SM00028">
    <property type="entry name" value="TPR"/>
    <property type="match status" value="2"/>
</dbReference>
<organism evidence="3 4">
    <name type="scientific">Flavobacterium ichthyis</name>
    <dbReference type="NCBI Taxonomy" id="2698827"/>
    <lineage>
        <taxon>Bacteria</taxon>
        <taxon>Pseudomonadati</taxon>
        <taxon>Bacteroidota</taxon>
        <taxon>Flavobacteriia</taxon>
        <taxon>Flavobacteriales</taxon>
        <taxon>Flavobacteriaceae</taxon>
        <taxon>Flavobacterium</taxon>
    </lineage>
</organism>
<dbReference type="Pfam" id="PF13432">
    <property type="entry name" value="TPR_16"/>
    <property type="match status" value="1"/>
</dbReference>
<feature type="compositionally biased region" description="Basic and acidic residues" evidence="2">
    <location>
        <begin position="235"/>
        <end position="245"/>
    </location>
</feature>
<dbReference type="Proteomes" id="UP000798602">
    <property type="component" value="Unassembled WGS sequence"/>
</dbReference>
<feature type="region of interest" description="Disordered" evidence="2">
    <location>
        <begin position="138"/>
        <end position="260"/>
    </location>
</feature>
<dbReference type="InterPro" id="IPR019734">
    <property type="entry name" value="TPR_rpt"/>
</dbReference>
<dbReference type="PROSITE" id="PS50293">
    <property type="entry name" value="TPR_REGION"/>
    <property type="match status" value="1"/>
</dbReference>